<reference evidence="2" key="2">
    <citation type="submission" date="2024-04" db="EMBL/GenBank/DDBJ databases">
        <authorList>
            <person name="Chen Y."/>
            <person name="Shah S."/>
            <person name="Dougan E. K."/>
            <person name="Thang M."/>
            <person name="Chan C."/>
        </authorList>
    </citation>
    <scope>NUCLEOTIDE SEQUENCE [LARGE SCALE GENOMIC DNA]</scope>
</reference>
<dbReference type="EMBL" id="CAMXCT020006814">
    <property type="protein sequence ID" value="CAL1173870.1"/>
    <property type="molecule type" value="Genomic_DNA"/>
</dbReference>
<accession>A0A9P1GTF6</accession>
<protein>
    <submittedName>
        <fullName evidence="1">Uncharacterized protein</fullName>
    </submittedName>
</protein>
<dbReference type="EMBL" id="CAMXCT030006814">
    <property type="protein sequence ID" value="CAL4807807.1"/>
    <property type="molecule type" value="Genomic_DNA"/>
</dbReference>
<dbReference type="AlphaFoldDB" id="A0A9P1GTF6"/>
<organism evidence="1">
    <name type="scientific">Cladocopium goreaui</name>
    <dbReference type="NCBI Taxonomy" id="2562237"/>
    <lineage>
        <taxon>Eukaryota</taxon>
        <taxon>Sar</taxon>
        <taxon>Alveolata</taxon>
        <taxon>Dinophyceae</taxon>
        <taxon>Suessiales</taxon>
        <taxon>Symbiodiniaceae</taxon>
        <taxon>Cladocopium</taxon>
    </lineage>
</organism>
<evidence type="ECO:0000313" key="2">
    <source>
        <dbReference type="EMBL" id="CAL1173870.1"/>
    </source>
</evidence>
<keyword evidence="3" id="KW-1185">Reference proteome</keyword>
<evidence type="ECO:0000313" key="3">
    <source>
        <dbReference type="Proteomes" id="UP001152797"/>
    </source>
</evidence>
<evidence type="ECO:0000313" key="1">
    <source>
        <dbReference type="EMBL" id="CAI4020495.1"/>
    </source>
</evidence>
<name>A0A9P1GTF6_9DINO</name>
<dbReference type="Proteomes" id="UP001152797">
    <property type="component" value="Unassembled WGS sequence"/>
</dbReference>
<dbReference type="EMBL" id="CAMXCT010006814">
    <property type="protein sequence ID" value="CAI4020495.1"/>
    <property type="molecule type" value="Genomic_DNA"/>
</dbReference>
<comment type="caution">
    <text evidence="1">The sequence shown here is derived from an EMBL/GenBank/DDBJ whole genome shotgun (WGS) entry which is preliminary data.</text>
</comment>
<gene>
    <name evidence="1" type="ORF">C1SCF055_LOCUS44909</name>
</gene>
<sequence length="143" mass="16525">MPSTKKTKTSEVTGISTTDYQYVPEEFGDHHGKHDVWVAEIPFIGLKTFTCDTSGDLKLDDLKRWISELEVPNGQAPPSFAGKKIRDVIPLGHWGFHSTMRSTPYDMPIKALTPQDMPLKFSWHWWSASYKEHGEDWEFAQWR</sequence>
<proteinExistence type="predicted"/>
<reference evidence="1" key="1">
    <citation type="submission" date="2022-10" db="EMBL/GenBank/DDBJ databases">
        <authorList>
            <person name="Chen Y."/>
            <person name="Dougan E. K."/>
            <person name="Chan C."/>
            <person name="Rhodes N."/>
            <person name="Thang M."/>
        </authorList>
    </citation>
    <scope>NUCLEOTIDE SEQUENCE</scope>
</reference>